<feature type="region of interest" description="Disordered" evidence="1">
    <location>
        <begin position="88"/>
        <end position="109"/>
    </location>
</feature>
<protein>
    <submittedName>
        <fullName evidence="2">Uncharacterized protein</fullName>
    </submittedName>
</protein>
<dbReference type="RefSeq" id="WP_174411090.1">
    <property type="nucleotide sequence ID" value="NZ_BLVP01000043.1"/>
</dbReference>
<accession>A0A7J0BZB1</accession>
<evidence type="ECO:0000313" key="3">
    <source>
        <dbReference type="Proteomes" id="UP000503820"/>
    </source>
</evidence>
<keyword evidence="3" id="KW-1185">Reference proteome</keyword>
<proteinExistence type="predicted"/>
<evidence type="ECO:0000256" key="1">
    <source>
        <dbReference type="SAM" id="MobiDB-lite"/>
    </source>
</evidence>
<dbReference type="EMBL" id="BLVP01000043">
    <property type="protein sequence ID" value="GFM38471.1"/>
    <property type="molecule type" value="Genomic_DNA"/>
</dbReference>
<feature type="compositionally biased region" description="Basic and acidic residues" evidence="1">
    <location>
        <begin position="98"/>
        <end position="109"/>
    </location>
</feature>
<evidence type="ECO:0000313" key="2">
    <source>
        <dbReference type="EMBL" id="GFM38471.1"/>
    </source>
</evidence>
<comment type="caution">
    <text evidence="2">The sequence shown here is derived from an EMBL/GenBank/DDBJ whole genome shotgun (WGS) entry which is preliminary data.</text>
</comment>
<name>A0A7J0BZB1_9BACT</name>
<dbReference type="AlphaFoldDB" id="A0A7J0BZB1"/>
<sequence>MIDNSNLVINSGNQDAAELAEKIAKGYAWGKHVVKKGEFYGIVSDEREFKELIERIIKNPSETKQLANGRQGYWDDKTETLVITSPKDKDGGACFRPDNGKDYYDNSLE</sequence>
<gene>
    <name evidence="2" type="ORF">DSM19430T_31550</name>
</gene>
<reference evidence="2 3" key="1">
    <citation type="submission" date="2020-05" db="EMBL/GenBank/DDBJ databases">
        <title>Draft genome sequence of Desulfovibrio psychrotolerans JS1T.</title>
        <authorList>
            <person name="Ueno A."/>
            <person name="Tamazawa S."/>
            <person name="Tamamura S."/>
            <person name="Murakami T."/>
            <person name="Kiyama T."/>
            <person name="Inomata H."/>
            <person name="Amano Y."/>
            <person name="Miyakawa K."/>
            <person name="Tamaki H."/>
            <person name="Naganuma T."/>
            <person name="Kaneko K."/>
        </authorList>
    </citation>
    <scope>NUCLEOTIDE SEQUENCE [LARGE SCALE GENOMIC DNA]</scope>
    <source>
        <strain evidence="2 3">JS1</strain>
    </source>
</reference>
<dbReference type="Proteomes" id="UP000503820">
    <property type="component" value="Unassembled WGS sequence"/>
</dbReference>
<organism evidence="2 3">
    <name type="scientific">Desulfovibrio psychrotolerans</name>
    <dbReference type="NCBI Taxonomy" id="415242"/>
    <lineage>
        <taxon>Bacteria</taxon>
        <taxon>Pseudomonadati</taxon>
        <taxon>Thermodesulfobacteriota</taxon>
        <taxon>Desulfovibrionia</taxon>
        <taxon>Desulfovibrionales</taxon>
        <taxon>Desulfovibrionaceae</taxon>
        <taxon>Desulfovibrio</taxon>
    </lineage>
</organism>